<keyword evidence="2" id="KW-0472">Membrane</keyword>
<sequence length="452" mass="49974">MNHTIHKIPLKELMSYFGYGMGQCLSFGLVGSFILYFYTDVMGISPVAASIIFLGARLWDAIHDPLIAGIMDTLNLRRGKFRPFLLIAPALIGLVTVAAFYNIEASLTTKTLYAGITYIIWGTLYALSDIPFWSMTSVMTDEPQERAKAATCAMLGVNAGIGGTLILFPYFIHFFSNISKNNGYFLAAFALMVLGVALMLNGFFNVKERIKITTNEKVTLKQTFIVVLKNKPLFFILSAFFMNVFSNIVSNLYIFFFTYNMGNAGLVSIIGTITLVCALACLGTPLLTRRFKKRDLLIALCLLEIVARVGFWFTGYSNEKAVLVWLTIISAIFMMTNPIISAMIADTVEYSYYHTGKRCAAITFSGQTFIGKLSVAVAGGASGLILSLSGYVPNSAQSQSTLTLLFFCISLLPAAGALIRVIIMKKYSFTEDEHIIIRNELRNGRFHPSIEK</sequence>
<evidence type="ECO:0000256" key="2">
    <source>
        <dbReference type="SAM" id="Phobius"/>
    </source>
</evidence>
<organism evidence="3 4">
    <name type="scientific">Pantoea osteomyelitidis</name>
    <dbReference type="NCBI Taxonomy" id="3230026"/>
    <lineage>
        <taxon>Bacteria</taxon>
        <taxon>Pseudomonadati</taxon>
        <taxon>Pseudomonadota</taxon>
        <taxon>Gammaproteobacteria</taxon>
        <taxon>Enterobacterales</taxon>
        <taxon>Erwiniaceae</taxon>
        <taxon>Pantoea</taxon>
    </lineage>
</organism>
<dbReference type="RefSeq" id="WP_397216843.1">
    <property type="nucleotide sequence ID" value="NZ_JBGFSN010000006.1"/>
</dbReference>
<feature type="transmembrane region" description="Helical" evidence="2">
    <location>
        <begin position="264"/>
        <end position="284"/>
    </location>
</feature>
<feature type="transmembrane region" description="Helical" evidence="2">
    <location>
        <begin position="296"/>
        <end position="316"/>
    </location>
</feature>
<keyword evidence="2" id="KW-1133">Transmembrane helix</keyword>
<gene>
    <name evidence="3" type="ORF">ABU178_16475</name>
</gene>
<dbReference type="CDD" id="cd17332">
    <property type="entry name" value="MFS_MelB_like"/>
    <property type="match status" value="1"/>
</dbReference>
<evidence type="ECO:0000256" key="1">
    <source>
        <dbReference type="ARBA" id="ARBA00009617"/>
    </source>
</evidence>
<dbReference type="InterPro" id="IPR001927">
    <property type="entry name" value="Na/Gal_symport"/>
</dbReference>
<keyword evidence="4" id="KW-1185">Reference proteome</keyword>
<evidence type="ECO:0000313" key="4">
    <source>
        <dbReference type="Proteomes" id="UP001611251"/>
    </source>
</evidence>
<name>A0ABW7PZL2_9GAMM</name>
<feature type="transmembrane region" description="Helical" evidence="2">
    <location>
        <begin position="184"/>
        <end position="204"/>
    </location>
</feature>
<dbReference type="PANTHER" id="PTHR11328:SF43">
    <property type="entry name" value="SULFOQUINOVOSE IMPORTER-RELATED"/>
    <property type="match status" value="1"/>
</dbReference>
<comment type="similarity">
    <text evidence="1">Belongs to the sodium:galactoside symporter (TC 2.A.2) family.</text>
</comment>
<feature type="transmembrane region" description="Helical" evidence="2">
    <location>
        <begin position="16"/>
        <end position="38"/>
    </location>
</feature>
<protein>
    <submittedName>
        <fullName evidence="3">MFS transporter</fullName>
    </submittedName>
</protein>
<feature type="transmembrane region" description="Helical" evidence="2">
    <location>
        <begin position="233"/>
        <end position="258"/>
    </location>
</feature>
<dbReference type="InterPro" id="IPR039672">
    <property type="entry name" value="MFS_2"/>
</dbReference>
<dbReference type="SUPFAM" id="SSF103473">
    <property type="entry name" value="MFS general substrate transporter"/>
    <property type="match status" value="1"/>
</dbReference>
<dbReference type="EMBL" id="JBGFSN010000006">
    <property type="protein sequence ID" value="MFH8135751.1"/>
    <property type="molecule type" value="Genomic_DNA"/>
</dbReference>
<feature type="transmembrane region" description="Helical" evidence="2">
    <location>
        <begin position="83"/>
        <end position="103"/>
    </location>
</feature>
<comment type="caution">
    <text evidence="3">The sequence shown here is derived from an EMBL/GenBank/DDBJ whole genome shotgun (WGS) entry which is preliminary data.</text>
</comment>
<feature type="transmembrane region" description="Helical" evidence="2">
    <location>
        <begin position="115"/>
        <end position="135"/>
    </location>
</feature>
<evidence type="ECO:0000313" key="3">
    <source>
        <dbReference type="EMBL" id="MFH8135751.1"/>
    </source>
</evidence>
<feature type="transmembrane region" description="Helical" evidence="2">
    <location>
        <begin position="322"/>
        <end position="348"/>
    </location>
</feature>
<dbReference type="NCBIfam" id="TIGR00792">
    <property type="entry name" value="gph"/>
    <property type="match status" value="1"/>
</dbReference>
<accession>A0ABW7PZL2</accession>
<dbReference type="Pfam" id="PF13347">
    <property type="entry name" value="MFS_2"/>
    <property type="match status" value="1"/>
</dbReference>
<dbReference type="Gene3D" id="1.20.1250.20">
    <property type="entry name" value="MFS general substrate transporter like domains"/>
    <property type="match status" value="1"/>
</dbReference>
<feature type="transmembrane region" description="Helical" evidence="2">
    <location>
        <begin position="404"/>
        <end position="423"/>
    </location>
</feature>
<reference evidence="3 4" key="1">
    <citation type="submission" date="2024-08" db="EMBL/GenBank/DDBJ databases">
        <title>Pantoea ronii - a newly identified human opportunistic pathogen.</title>
        <authorList>
            <person name="Keidar-Friedman D."/>
            <person name="Sorek N."/>
            <person name="Leshin-Carmel D."/>
            <person name="Tsur A."/>
            <person name="Amsalem M."/>
            <person name="Tolkach D."/>
            <person name="Brosh-Nissimov T."/>
        </authorList>
    </citation>
    <scope>NUCLEOTIDE SEQUENCE [LARGE SCALE GENOMIC DNA]</scope>
    <source>
        <strain evidence="3 4">AA23256</strain>
    </source>
</reference>
<dbReference type="PANTHER" id="PTHR11328">
    <property type="entry name" value="MAJOR FACILITATOR SUPERFAMILY DOMAIN-CONTAINING PROTEIN"/>
    <property type="match status" value="1"/>
</dbReference>
<feature type="transmembrane region" description="Helical" evidence="2">
    <location>
        <begin position="147"/>
        <end position="172"/>
    </location>
</feature>
<feature type="transmembrane region" description="Helical" evidence="2">
    <location>
        <begin position="369"/>
        <end position="392"/>
    </location>
</feature>
<dbReference type="InterPro" id="IPR036259">
    <property type="entry name" value="MFS_trans_sf"/>
</dbReference>
<proteinExistence type="inferred from homology"/>
<keyword evidence="2" id="KW-0812">Transmembrane</keyword>
<dbReference type="Proteomes" id="UP001611251">
    <property type="component" value="Unassembled WGS sequence"/>
</dbReference>